<feature type="domain" description="Helicase ATP-binding" evidence="25">
    <location>
        <begin position="22"/>
        <end position="490"/>
    </location>
</feature>
<dbReference type="SMART" id="SM00487">
    <property type="entry name" value="DEXDc"/>
    <property type="match status" value="1"/>
</dbReference>
<dbReference type="Gene3D" id="3.40.50.300">
    <property type="entry name" value="P-loop containing nucleotide triphosphate hydrolases"/>
    <property type="match status" value="3"/>
</dbReference>
<dbReference type="SUPFAM" id="SSF52540">
    <property type="entry name" value="P-loop containing nucleoside triphosphate hydrolases"/>
    <property type="match status" value="2"/>
</dbReference>
<keyword evidence="7" id="KW-0547">Nucleotide-binding</keyword>
<dbReference type="GO" id="GO:0034085">
    <property type="term" value="P:establishment of sister chromatid cohesion"/>
    <property type="evidence" value="ECO:0007669"/>
    <property type="project" value="TreeGrafter"/>
</dbReference>
<dbReference type="PROSITE" id="PS51193">
    <property type="entry name" value="HELICASE_ATP_BIND_2"/>
    <property type="match status" value="1"/>
</dbReference>
<dbReference type="GO" id="GO:0003677">
    <property type="term" value="F:DNA binding"/>
    <property type="evidence" value="ECO:0007669"/>
    <property type="project" value="UniProtKB-KW"/>
</dbReference>
<keyword evidence="12" id="KW-0411">Iron-sulfur</keyword>
<evidence type="ECO:0000313" key="27">
    <source>
        <dbReference type="Proteomes" id="UP001360560"/>
    </source>
</evidence>
<evidence type="ECO:0000256" key="5">
    <source>
        <dbReference type="ARBA" id="ARBA00017386"/>
    </source>
</evidence>
<dbReference type="PANTHER" id="PTHR11472:SF41">
    <property type="entry name" value="ATP-DEPENDENT DNA HELICASE DDX11-RELATED"/>
    <property type="match status" value="1"/>
</dbReference>
<evidence type="ECO:0000256" key="7">
    <source>
        <dbReference type="ARBA" id="ARBA00022741"/>
    </source>
</evidence>
<comment type="catalytic activity">
    <reaction evidence="22">
        <text>ATP + H2O = ADP + phosphate + H(+)</text>
        <dbReference type="Rhea" id="RHEA:13065"/>
        <dbReference type="ChEBI" id="CHEBI:15377"/>
        <dbReference type="ChEBI" id="CHEBI:15378"/>
        <dbReference type="ChEBI" id="CHEBI:30616"/>
        <dbReference type="ChEBI" id="CHEBI:43474"/>
        <dbReference type="ChEBI" id="CHEBI:456216"/>
        <dbReference type="EC" id="5.6.2.3"/>
    </reaction>
</comment>
<dbReference type="AlphaFoldDB" id="A0AAV5QTP3"/>
<dbReference type="InterPro" id="IPR027417">
    <property type="entry name" value="P-loop_NTPase"/>
</dbReference>
<dbReference type="GO" id="GO:0006139">
    <property type="term" value="P:nucleobase-containing compound metabolic process"/>
    <property type="evidence" value="ECO:0007669"/>
    <property type="project" value="InterPro"/>
</dbReference>
<dbReference type="GO" id="GO:0005634">
    <property type="term" value="C:nucleus"/>
    <property type="evidence" value="ECO:0007669"/>
    <property type="project" value="UniProtKB-SubCell"/>
</dbReference>
<evidence type="ECO:0000256" key="18">
    <source>
        <dbReference type="ARBA" id="ARBA00044969"/>
    </source>
</evidence>
<dbReference type="InterPro" id="IPR010614">
    <property type="entry name" value="RAD3-like_helicase_DEAD"/>
</dbReference>
<dbReference type="InterPro" id="IPR006554">
    <property type="entry name" value="Helicase-like_DEXD_c2"/>
</dbReference>
<keyword evidence="8" id="KW-0378">Hydrolase</keyword>
<keyword evidence="16" id="KW-0131">Cell cycle</keyword>
<comment type="function">
    <text evidence="21">ATP-dependent DNA helicase important for chromosome transmission and normal cell cycle progression in G(2)/M. May have a role in changing DNA topology to allow the loading of proteins involved in maintaining sister chromatid cohesion in the vicinity of the centromeres. Has a specific role in chromosome segregation during meiosis II.</text>
</comment>
<gene>
    <name evidence="26" type="ORF">DASC09_055520</name>
</gene>
<feature type="region of interest" description="Disordered" evidence="24">
    <location>
        <begin position="82"/>
        <end position="105"/>
    </location>
</feature>
<protein>
    <recommendedName>
        <fullName evidence="5">ATP-dependent DNA helicase CHL1</fullName>
        <ecNumber evidence="18">5.6.2.3</ecNumber>
    </recommendedName>
    <alternativeName>
        <fullName evidence="4">ATP-dependent DNA helicase chl1</fullName>
    </alternativeName>
    <alternativeName>
        <fullName evidence="17">Chromosome loss protein 1</fullName>
    </alternativeName>
    <alternativeName>
        <fullName evidence="19 20">DNA 5'-3' helicase CHL1</fullName>
    </alternativeName>
</protein>
<keyword evidence="23" id="KW-0175">Coiled coil</keyword>
<evidence type="ECO:0000256" key="21">
    <source>
        <dbReference type="ARBA" id="ARBA00045702"/>
    </source>
</evidence>
<dbReference type="InterPro" id="IPR045028">
    <property type="entry name" value="DinG/Rad3-like"/>
</dbReference>
<dbReference type="InterPro" id="IPR002464">
    <property type="entry name" value="DNA/RNA_helicase_DEAH_CS"/>
</dbReference>
<evidence type="ECO:0000256" key="14">
    <source>
        <dbReference type="ARBA" id="ARBA00023235"/>
    </source>
</evidence>
<organism evidence="26 27">
    <name type="scientific">Saccharomycopsis crataegensis</name>
    <dbReference type="NCBI Taxonomy" id="43959"/>
    <lineage>
        <taxon>Eukaryota</taxon>
        <taxon>Fungi</taxon>
        <taxon>Dikarya</taxon>
        <taxon>Ascomycota</taxon>
        <taxon>Saccharomycotina</taxon>
        <taxon>Saccharomycetes</taxon>
        <taxon>Saccharomycopsidaceae</taxon>
        <taxon>Saccharomycopsis</taxon>
    </lineage>
</organism>
<dbReference type="GO" id="GO:0043139">
    <property type="term" value="F:5'-3' DNA helicase activity"/>
    <property type="evidence" value="ECO:0007669"/>
    <property type="project" value="UniProtKB-EC"/>
</dbReference>
<evidence type="ECO:0000256" key="16">
    <source>
        <dbReference type="ARBA" id="ARBA00023306"/>
    </source>
</evidence>
<keyword evidence="13" id="KW-0238">DNA-binding</keyword>
<evidence type="ECO:0000256" key="23">
    <source>
        <dbReference type="SAM" id="Coils"/>
    </source>
</evidence>
<dbReference type="PANTHER" id="PTHR11472">
    <property type="entry name" value="DNA REPAIR DEAD HELICASE RAD3/XP-D SUBFAMILY MEMBER"/>
    <property type="match status" value="1"/>
</dbReference>
<evidence type="ECO:0000256" key="10">
    <source>
        <dbReference type="ARBA" id="ARBA00022840"/>
    </source>
</evidence>
<feature type="coiled-coil region" evidence="23">
    <location>
        <begin position="204"/>
        <end position="231"/>
    </location>
</feature>
<comment type="similarity">
    <text evidence="3">Belongs to the DEAD box helicase family. DEAH subfamily. DDX11/CHL1 sub-subfamily.</text>
</comment>
<evidence type="ECO:0000256" key="1">
    <source>
        <dbReference type="ARBA" id="ARBA00001966"/>
    </source>
</evidence>
<dbReference type="GO" id="GO:0005524">
    <property type="term" value="F:ATP binding"/>
    <property type="evidence" value="ECO:0007669"/>
    <property type="project" value="UniProtKB-KW"/>
</dbReference>
<evidence type="ECO:0000256" key="11">
    <source>
        <dbReference type="ARBA" id="ARBA00023004"/>
    </source>
</evidence>
<evidence type="ECO:0000256" key="6">
    <source>
        <dbReference type="ARBA" id="ARBA00022723"/>
    </source>
</evidence>
<reference evidence="26 27" key="1">
    <citation type="journal article" date="2023" name="Elife">
        <title>Identification of key yeast species and microbe-microbe interactions impacting larval growth of Drosophila in the wild.</title>
        <authorList>
            <person name="Mure A."/>
            <person name="Sugiura Y."/>
            <person name="Maeda R."/>
            <person name="Honda K."/>
            <person name="Sakurai N."/>
            <person name="Takahashi Y."/>
            <person name="Watada M."/>
            <person name="Katoh T."/>
            <person name="Gotoh A."/>
            <person name="Gotoh Y."/>
            <person name="Taniguchi I."/>
            <person name="Nakamura K."/>
            <person name="Hayashi T."/>
            <person name="Katayama T."/>
            <person name="Uemura T."/>
            <person name="Hattori Y."/>
        </authorList>
    </citation>
    <scope>NUCLEOTIDE SEQUENCE [LARGE SCALE GENOMIC DNA]</scope>
    <source>
        <strain evidence="26 27">SC-9</strain>
    </source>
</reference>
<evidence type="ECO:0000259" key="25">
    <source>
        <dbReference type="PROSITE" id="PS51193"/>
    </source>
</evidence>
<dbReference type="InterPro" id="IPR013020">
    <property type="entry name" value="Rad3/Chl1-like"/>
</dbReference>
<evidence type="ECO:0000256" key="15">
    <source>
        <dbReference type="ARBA" id="ARBA00023242"/>
    </source>
</evidence>
<keyword evidence="14" id="KW-0413">Isomerase</keyword>
<evidence type="ECO:0000256" key="17">
    <source>
        <dbReference type="ARBA" id="ARBA00029709"/>
    </source>
</evidence>
<sequence length="924" mass="105106">MNNSTKIDYRMSNEIDTLLATKKDAFHHPYTPYAIQLELMEKIYSALQDNYKVGIFESPTGTGKTLSIICAAMSWLRNHKKSQMLSQQDNGGNAADDDDDDDEPDWVKETYYKSHLGDTKGLMEEYEEHLTQLDKEYSDIYTGDYDSEDNQGEFRNSYEVAGSTKRKSTAGNRRPRKKIAIEIENNDEDFLPDDYIDGSGIDANKSMAQRNAELNQEIKSMIKTIETKRAQNAKLDRIEKLFSDSDTAAVKVFFTSRTHSQLSQFAEQLAMTKFPSSIDNMIVNEKIKYLPMGSRKQLCINSKVSKLGNNSLINEACLDLRKKKTSGSSEKDKPHEGCQYYQNYQDDLRSTGQLNKMVRDLTFGQVHDIEDLAQIGRRFKICPYYSTVKQSSDFSAMSEVVSLPYQLLLDADIRQQLNIDLKNSIVVIDEAHNLIDTITSLNSASMTLRELRSLAGNLRGYFVKFMKRLNSGNRINLLKLTKVLNKLIDFVINYEKIHKKKIKNGLEIDANEMLSAGGGDLINIYSLEKYLRESKVAYKIENYVSVKDQVQGSSSNHTPLLFKFIKFLKLVTNPSKEGKLFFNIETSSLPPSDKFDNISMNYLLLNPVEMFREVVENSKCVLLCGGTMEPITDFTDFLFPYLNFDRDILTFSCEHIVPKENISVIPVLQSHGGMKYDFSFTNRNNHSMIVQLGQDIQSILSNVPHGMVIFFPSYKYLNEVIKVWTADKAFWSHFTATKRVFFEPKDSGDVEKMLDQYSEHISGDVKGESTSTTNTGAVLLSVVGGKVSEGINFSNDLARAVIMIGLPYPNLFSGEIISKRKYLEDTVLQQPGGTPQAAKAKSVEFYENLCMRAINQSVGRAIRNINDYAMIYLIDQRFGNRKIQEKLSGWINKRIIDGEGARSIDEIMGVTRDFFNYHKNRKLS</sequence>
<comment type="caution">
    <text evidence="26">The sequence shown here is derived from an EMBL/GenBank/DDBJ whole genome shotgun (WGS) entry which is preliminary data.</text>
</comment>
<keyword evidence="15" id="KW-0539">Nucleus</keyword>
<comment type="cofactor">
    <cofactor evidence="1">
        <name>[4Fe-4S] cluster</name>
        <dbReference type="ChEBI" id="CHEBI:49883"/>
    </cofactor>
</comment>
<dbReference type="SMART" id="SM00491">
    <property type="entry name" value="HELICc2"/>
    <property type="match status" value="1"/>
</dbReference>
<dbReference type="InterPro" id="IPR014013">
    <property type="entry name" value="Helic_SF1/SF2_ATP-bd_DinG/Rad3"/>
</dbReference>
<keyword evidence="9 26" id="KW-0347">Helicase</keyword>
<dbReference type="GO" id="GO:0006974">
    <property type="term" value="P:DNA damage response"/>
    <property type="evidence" value="ECO:0007669"/>
    <property type="project" value="UniProtKB-ARBA"/>
</dbReference>
<keyword evidence="10" id="KW-0067">ATP-binding</keyword>
<evidence type="ECO:0000256" key="24">
    <source>
        <dbReference type="SAM" id="MobiDB-lite"/>
    </source>
</evidence>
<dbReference type="GO" id="GO:0051536">
    <property type="term" value="F:iron-sulfur cluster binding"/>
    <property type="evidence" value="ECO:0007669"/>
    <property type="project" value="UniProtKB-KW"/>
</dbReference>
<accession>A0AAV5QTP3</accession>
<dbReference type="GO" id="GO:0016818">
    <property type="term" value="F:hydrolase activity, acting on acid anhydrides, in phosphorus-containing anhydrides"/>
    <property type="evidence" value="ECO:0007669"/>
    <property type="project" value="InterPro"/>
</dbReference>
<evidence type="ECO:0000256" key="12">
    <source>
        <dbReference type="ARBA" id="ARBA00023014"/>
    </source>
</evidence>
<dbReference type="EMBL" id="BTFZ01000019">
    <property type="protein sequence ID" value="GMM38213.1"/>
    <property type="molecule type" value="Genomic_DNA"/>
</dbReference>
<comment type="subcellular location">
    <subcellularLocation>
        <location evidence="2">Nucleus</location>
    </subcellularLocation>
</comment>
<evidence type="ECO:0000256" key="8">
    <source>
        <dbReference type="ARBA" id="ARBA00022801"/>
    </source>
</evidence>
<keyword evidence="6" id="KW-0479">Metal-binding</keyword>
<name>A0AAV5QTP3_9ASCO</name>
<keyword evidence="11" id="KW-0408">Iron</keyword>
<dbReference type="Pfam" id="PF13307">
    <property type="entry name" value="Helicase_C_2"/>
    <property type="match status" value="1"/>
</dbReference>
<dbReference type="Proteomes" id="UP001360560">
    <property type="component" value="Unassembled WGS sequence"/>
</dbReference>
<dbReference type="GO" id="GO:0046872">
    <property type="term" value="F:metal ion binding"/>
    <property type="evidence" value="ECO:0007669"/>
    <property type="project" value="UniProtKB-KW"/>
</dbReference>
<dbReference type="InterPro" id="IPR014001">
    <property type="entry name" value="Helicase_ATP-bd"/>
</dbReference>
<dbReference type="Pfam" id="PF06733">
    <property type="entry name" value="DEAD_2"/>
    <property type="match status" value="1"/>
</dbReference>
<evidence type="ECO:0000256" key="19">
    <source>
        <dbReference type="ARBA" id="ARBA00044998"/>
    </source>
</evidence>
<dbReference type="RefSeq" id="XP_064855209.1">
    <property type="nucleotide sequence ID" value="XM_064999137.1"/>
</dbReference>
<dbReference type="GeneID" id="90076202"/>
<feature type="region of interest" description="Disordered" evidence="24">
    <location>
        <begin position="141"/>
        <end position="173"/>
    </location>
</feature>
<evidence type="ECO:0000256" key="2">
    <source>
        <dbReference type="ARBA" id="ARBA00004123"/>
    </source>
</evidence>
<dbReference type="PROSITE" id="PS00690">
    <property type="entry name" value="DEAH_ATP_HELICASE"/>
    <property type="match status" value="1"/>
</dbReference>
<feature type="compositionally biased region" description="Acidic residues" evidence="24">
    <location>
        <begin position="95"/>
        <end position="104"/>
    </location>
</feature>
<evidence type="ECO:0000256" key="20">
    <source>
        <dbReference type="ARBA" id="ARBA00045008"/>
    </source>
</evidence>
<evidence type="ECO:0000256" key="3">
    <source>
        <dbReference type="ARBA" id="ARBA00008435"/>
    </source>
</evidence>
<evidence type="ECO:0000256" key="13">
    <source>
        <dbReference type="ARBA" id="ARBA00023125"/>
    </source>
</evidence>
<evidence type="ECO:0000256" key="9">
    <source>
        <dbReference type="ARBA" id="ARBA00022806"/>
    </source>
</evidence>
<dbReference type="InterPro" id="IPR006555">
    <property type="entry name" value="ATP-dep_Helicase_C"/>
</dbReference>
<dbReference type="FunFam" id="3.40.50.300:FF:001372">
    <property type="entry name" value="ATP-dependent DNA helicase chl1"/>
    <property type="match status" value="1"/>
</dbReference>
<evidence type="ECO:0000313" key="26">
    <source>
        <dbReference type="EMBL" id="GMM38213.1"/>
    </source>
</evidence>
<proteinExistence type="inferred from homology"/>
<dbReference type="SMART" id="SM00488">
    <property type="entry name" value="DEXDc2"/>
    <property type="match status" value="1"/>
</dbReference>
<evidence type="ECO:0000256" key="4">
    <source>
        <dbReference type="ARBA" id="ARBA00016387"/>
    </source>
</evidence>
<keyword evidence="27" id="KW-1185">Reference proteome</keyword>
<feature type="compositionally biased region" description="Basic residues" evidence="24">
    <location>
        <begin position="164"/>
        <end position="173"/>
    </location>
</feature>
<evidence type="ECO:0000256" key="22">
    <source>
        <dbReference type="ARBA" id="ARBA00048954"/>
    </source>
</evidence>
<dbReference type="EC" id="5.6.2.3" evidence="18"/>
<dbReference type="NCBIfam" id="TIGR00604">
    <property type="entry name" value="rad3"/>
    <property type="match status" value="1"/>
</dbReference>